<dbReference type="GeneID" id="13402956"/>
<dbReference type="PANTHER" id="PTHR40069:SF1">
    <property type="entry name" value="YWBE PROTEIN"/>
    <property type="match status" value="1"/>
</dbReference>
<dbReference type="KEGG" id="ztr:MYCGRDRAFT_102412"/>
<dbReference type="AlphaFoldDB" id="F9WZ66"/>
<dbReference type="OMA" id="CPVCADF"/>
<reference evidence="2 3" key="1">
    <citation type="journal article" date="2011" name="PLoS Genet.">
        <title>Finished genome of the fungal wheat pathogen Mycosphaerella graminicola reveals dispensome structure, chromosome plasticity, and stealth pathogenesis.</title>
        <authorList>
            <person name="Goodwin S.B."/>
            <person name="Ben M'barek S."/>
            <person name="Dhillon B."/>
            <person name="Wittenberg A.H.J."/>
            <person name="Crane C.F."/>
            <person name="Hane J.K."/>
            <person name="Foster A.J."/>
            <person name="Van der Lee T.A.J."/>
            <person name="Grimwood J."/>
            <person name="Aerts A."/>
            <person name="Antoniw J."/>
            <person name="Bailey A."/>
            <person name="Bluhm B."/>
            <person name="Bowler J."/>
            <person name="Bristow J."/>
            <person name="van der Burgt A."/>
            <person name="Canto-Canche B."/>
            <person name="Churchill A.C.L."/>
            <person name="Conde-Ferraez L."/>
            <person name="Cools H.J."/>
            <person name="Coutinho P.M."/>
            <person name="Csukai M."/>
            <person name="Dehal P."/>
            <person name="De Wit P."/>
            <person name="Donzelli B."/>
            <person name="van de Geest H.C."/>
            <person name="van Ham R.C.H.J."/>
            <person name="Hammond-Kosack K.E."/>
            <person name="Henrissat B."/>
            <person name="Kilian A."/>
            <person name="Kobayashi A.K."/>
            <person name="Koopmann E."/>
            <person name="Kourmpetis Y."/>
            <person name="Kuzniar A."/>
            <person name="Lindquist E."/>
            <person name="Lombard V."/>
            <person name="Maliepaard C."/>
            <person name="Martins N."/>
            <person name="Mehrabi R."/>
            <person name="Nap J.P.H."/>
            <person name="Ponomarenko A."/>
            <person name="Rudd J.J."/>
            <person name="Salamov A."/>
            <person name="Schmutz J."/>
            <person name="Schouten H.J."/>
            <person name="Shapiro H."/>
            <person name="Stergiopoulos I."/>
            <person name="Torriani S.F.F."/>
            <person name="Tu H."/>
            <person name="de Vries R.P."/>
            <person name="Waalwijk C."/>
            <person name="Ware S.B."/>
            <person name="Wiebenga A."/>
            <person name="Zwiers L.-H."/>
            <person name="Oliver R.P."/>
            <person name="Grigoriev I.V."/>
            <person name="Kema G.H.J."/>
        </authorList>
    </citation>
    <scope>NUCLEOTIDE SEQUENCE [LARGE SCALE GENOMIC DNA]</scope>
    <source>
        <strain evidence="3">CBS 115943 / IPO323</strain>
    </source>
</reference>
<sequence length="178" mass="19384">MNRPRNHQQRPSRDQQRGGRRGPSSSSGVSVPTVQQVRPGAAVSIVLKQDQPTGREVQGTVQDLLTRGDHPRGIKVRLTDGRVGRVQRMAAANYARSQQLPTTNTTAWPGLREISGDDHLNGPPNRTLADFLPTSTELESQPETAAATFATATAKCPICNIFEGDEIAVSRHVEDHFT</sequence>
<gene>
    <name evidence="2" type="ORF">MYCGRDRAFT_102412</name>
</gene>
<dbReference type="InParanoid" id="F9WZ66"/>
<proteinExistence type="predicted"/>
<evidence type="ECO:0000313" key="2">
    <source>
        <dbReference type="EMBL" id="EGP91249.1"/>
    </source>
</evidence>
<dbReference type="HOGENOM" id="CLU_085124_1_0_1"/>
<feature type="compositionally biased region" description="Basic residues" evidence="1">
    <location>
        <begin position="1"/>
        <end position="10"/>
    </location>
</feature>
<evidence type="ECO:0000313" key="3">
    <source>
        <dbReference type="Proteomes" id="UP000008062"/>
    </source>
</evidence>
<evidence type="ECO:0000256" key="1">
    <source>
        <dbReference type="SAM" id="MobiDB-lite"/>
    </source>
</evidence>
<dbReference type="Proteomes" id="UP000008062">
    <property type="component" value="Chromosome 1"/>
</dbReference>
<protein>
    <recommendedName>
        <fullName evidence="4">UBZ4-type domain-containing protein</fullName>
    </recommendedName>
</protein>
<accession>F9WZ66</accession>
<feature type="region of interest" description="Disordered" evidence="1">
    <location>
        <begin position="102"/>
        <end position="123"/>
    </location>
</feature>
<dbReference type="eggNOG" id="ENOG502SDAA">
    <property type="taxonomic scope" value="Eukaryota"/>
</dbReference>
<evidence type="ECO:0008006" key="4">
    <source>
        <dbReference type="Google" id="ProtNLM"/>
    </source>
</evidence>
<dbReference type="EMBL" id="CM001196">
    <property type="protein sequence ID" value="EGP91249.1"/>
    <property type="molecule type" value="Genomic_DNA"/>
</dbReference>
<organism evidence="2 3">
    <name type="scientific">Zymoseptoria tritici (strain CBS 115943 / IPO323)</name>
    <name type="common">Speckled leaf blotch fungus</name>
    <name type="synonym">Septoria tritici</name>
    <dbReference type="NCBI Taxonomy" id="336722"/>
    <lineage>
        <taxon>Eukaryota</taxon>
        <taxon>Fungi</taxon>
        <taxon>Dikarya</taxon>
        <taxon>Ascomycota</taxon>
        <taxon>Pezizomycotina</taxon>
        <taxon>Dothideomycetes</taxon>
        <taxon>Dothideomycetidae</taxon>
        <taxon>Mycosphaerellales</taxon>
        <taxon>Mycosphaerellaceae</taxon>
        <taxon>Zymoseptoria</taxon>
    </lineage>
</organism>
<dbReference type="RefSeq" id="XP_003856273.1">
    <property type="nucleotide sequence ID" value="XM_003856225.1"/>
</dbReference>
<dbReference type="VEuPathDB" id="FungiDB:ZTRI_1.939"/>
<keyword evidence="3" id="KW-1185">Reference proteome</keyword>
<dbReference type="Pfam" id="PF09962">
    <property type="entry name" value="DUF2196"/>
    <property type="match status" value="1"/>
</dbReference>
<name>F9WZ66_ZYMTI</name>
<feature type="region of interest" description="Disordered" evidence="1">
    <location>
        <begin position="1"/>
        <end position="38"/>
    </location>
</feature>
<dbReference type="NCBIfam" id="TIGR03833">
    <property type="entry name" value="YwbE family protein"/>
    <property type="match status" value="1"/>
</dbReference>
<feature type="compositionally biased region" description="Low complexity" evidence="1">
    <location>
        <begin position="22"/>
        <end position="37"/>
    </location>
</feature>
<dbReference type="OrthoDB" id="20105at2759"/>
<dbReference type="PANTHER" id="PTHR40069">
    <property type="entry name" value="YWBE PROTEIN"/>
    <property type="match status" value="1"/>
</dbReference>
<dbReference type="InterPro" id="IPR019240">
    <property type="entry name" value="DUF2196"/>
</dbReference>